<dbReference type="AlphaFoldDB" id="E0SQ25"/>
<keyword evidence="3" id="KW-1185">Reference proteome</keyword>
<dbReference type="InterPro" id="IPR036868">
    <property type="entry name" value="TusA-like_sf"/>
</dbReference>
<proteinExistence type="predicted"/>
<evidence type="ECO:0000259" key="1">
    <source>
        <dbReference type="PROSITE" id="PS01148"/>
    </source>
</evidence>
<dbReference type="PANTHER" id="PTHR33279">
    <property type="entry name" value="SULFUR CARRIER PROTEIN YEDF-RELATED"/>
    <property type="match status" value="1"/>
</dbReference>
<dbReference type="KEGG" id="iag:Igag_1353"/>
<dbReference type="Pfam" id="PF01206">
    <property type="entry name" value="TusA"/>
    <property type="match status" value="1"/>
</dbReference>
<name>E0SQ25_IGNAA</name>
<sequence length="85" mass="9650">MILDFRGEECPGPLVKTLRKLVNAKKGEEIIVLTDSKECVNVLRESIVPLGLGSFDVKQEDSYYKITIIKLVDKLDEQIDIVKRC</sequence>
<dbReference type="BioCyc" id="IAGG583356:GHAH-1336-MONOMER"/>
<protein>
    <recommendedName>
        <fullName evidence="1">UPF0033 domain-containing protein</fullName>
    </recommendedName>
</protein>
<accession>E0SQ25</accession>
<dbReference type="InterPro" id="IPR001455">
    <property type="entry name" value="TusA-like"/>
</dbReference>
<evidence type="ECO:0000313" key="2">
    <source>
        <dbReference type="EMBL" id="ADM28156.1"/>
    </source>
</evidence>
<dbReference type="Gene3D" id="3.30.110.40">
    <property type="entry name" value="TusA-like domain"/>
    <property type="match status" value="1"/>
</dbReference>
<evidence type="ECO:0000313" key="3">
    <source>
        <dbReference type="Proteomes" id="UP000001304"/>
    </source>
</evidence>
<gene>
    <name evidence="2" type="ordered locus">Igag_1353</name>
</gene>
<reference evidence="2 3" key="1">
    <citation type="journal article" date="2010" name="Stand. Genomic Sci.">
        <title>Complete genome sequence of Ignisphaera aggregans type strain (AQ1.S1).</title>
        <authorList>
            <person name="Goker M."/>
            <person name="Held B."/>
            <person name="Lapidus A."/>
            <person name="Nolan M."/>
            <person name="Spring S."/>
            <person name="Yasawong M."/>
            <person name="Lucas S."/>
            <person name="Glavina Del Rio T."/>
            <person name="Tice H."/>
            <person name="Cheng J.F."/>
            <person name="Goodwin L."/>
            <person name="Tapia R."/>
            <person name="Pitluck S."/>
            <person name="Liolios K."/>
            <person name="Ivanova N."/>
            <person name="Mavromatis K."/>
            <person name="Mikhailova N."/>
            <person name="Pati A."/>
            <person name="Chen A."/>
            <person name="Palaniappan K."/>
            <person name="Brambilla E."/>
            <person name="Land M."/>
            <person name="Hauser L."/>
            <person name="Chang Y.J."/>
            <person name="Jeffries C.D."/>
            <person name="Brettin T."/>
            <person name="Detter J.C."/>
            <person name="Han C."/>
            <person name="Rohde M."/>
            <person name="Sikorski J."/>
            <person name="Woyke T."/>
            <person name="Bristow J."/>
            <person name="Eisen J.A."/>
            <person name="Markowitz V."/>
            <person name="Hugenholtz P."/>
            <person name="Kyrpides N.C."/>
            <person name="Klenk H.P."/>
        </authorList>
    </citation>
    <scope>NUCLEOTIDE SEQUENCE [LARGE SCALE GENOMIC DNA]</scope>
    <source>
        <strain evidence="3">DSM 17230 / JCM 13409 / AQ1.S1</strain>
    </source>
</reference>
<dbReference type="EMBL" id="CP002098">
    <property type="protein sequence ID" value="ADM28156.1"/>
    <property type="molecule type" value="Genomic_DNA"/>
</dbReference>
<feature type="domain" description="UPF0033" evidence="1">
    <location>
        <begin position="3"/>
        <end position="27"/>
    </location>
</feature>
<dbReference type="PROSITE" id="PS01148">
    <property type="entry name" value="UPF0033"/>
    <property type="match status" value="1"/>
</dbReference>
<dbReference type="STRING" id="583356.Igag_1353"/>
<dbReference type="CDD" id="cd00291">
    <property type="entry name" value="SirA_YedF_YeeD"/>
    <property type="match status" value="1"/>
</dbReference>
<dbReference type="Proteomes" id="UP000001304">
    <property type="component" value="Chromosome"/>
</dbReference>
<dbReference type="HOGENOM" id="CLU_2504905_0_0_2"/>
<dbReference type="PANTHER" id="PTHR33279:SF18">
    <property type="entry name" value="SULFUR CARRIER PROTEIN MJ0990-RELATED"/>
    <property type="match status" value="1"/>
</dbReference>
<organism evidence="2 3">
    <name type="scientific">Ignisphaera aggregans (strain DSM 17230 / JCM 13409 / AQ1.S1)</name>
    <dbReference type="NCBI Taxonomy" id="583356"/>
    <lineage>
        <taxon>Archaea</taxon>
        <taxon>Thermoproteota</taxon>
        <taxon>Thermoprotei</taxon>
        <taxon>Desulfurococcales</taxon>
        <taxon>Desulfurococcaceae</taxon>
        <taxon>Ignisphaera</taxon>
    </lineage>
</organism>
<dbReference type="SUPFAM" id="SSF64307">
    <property type="entry name" value="SirA-like"/>
    <property type="match status" value="1"/>
</dbReference>